<dbReference type="InterPro" id="IPR015424">
    <property type="entry name" value="PyrdxlP-dep_Trfase"/>
</dbReference>
<dbReference type="Proteomes" id="UP000595448">
    <property type="component" value="Chromosome"/>
</dbReference>
<organism evidence="3 4">
    <name type="scientific">Brevundimonas vitisensis</name>
    <dbReference type="NCBI Taxonomy" id="2800818"/>
    <lineage>
        <taxon>Bacteria</taxon>
        <taxon>Pseudomonadati</taxon>
        <taxon>Pseudomonadota</taxon>
        <taxon>Alphaproteobacteria</taxon>
        <taxon>Caulobacterales</taxon>
        <taxon>Caulobacteraceae</taxon>
        <taxon>Brevundimonas</taxon>
    </lineage>
</organism>
<keyword evidence="3" id="KW-0032">Aminotransferase</keyword>
<dbReference type="Gene3D" id="3.90.1150.10">
    <property type="entry name" value="Aspartate Aminotransferase, domain 1"/>
    <property type="match status" value="1"/>
</dbReference>
<name>A0ABX7BKU9_9CAUL</name>
<proteinExistence type="inferred from homology"/>
<dbReference type="CDD" id="cd00616">
    <property type="entry name" value="AHBA_syn"/>
    <property type="match status" value="1"/>
</dbReference>
<dbReference type="InterPro" id="IPR015421">
    <property type="entry name" value="PyrdxlP-dep_Trfase_major"/>
</dbReference>
<dbReference type="SUPFAM" id="SSF53383">
    <property type="entry name" value="PLP-dependent transferases"/>
    <property type="match status" value="1"/>
</dbReference>
<evidence type="ECO:0000313" key="3">
    <source>
        <dbReference type="EMBL" id="QQQ18199.1"/>
    </source>
</evidence>
<protein>
    <submittedName>
        <fullName evidence="3">UDP-4-amino-4, 6-dideoxy-N-acetyl-beta-L-altrosamine transaminase</fullName>
        <ecNumber evidence="3">2.6.1.92</ecNumber>
    </submittedName>
</protein>
<dbReference type="PANTHER" id="PTHR30244">
    <property type="entry name" value="TRANSAMINASE"/>
    <property type="match status" value="1"/>
</dbReference>
<dbReference type="InterPro" id="IPR015422">
    <property type="entry name" value="PyrdxlP-dep_Trfase_small"/>
</dbReference>
<comment type="similarity">
    <text evidence="1 2">Belongs to the DegT/DnrJ/EryC1 family.</text>
</comment>
<accession>A0ABX7BKU9</accession>
<keyword evidence="2" id="KW-0663">Pyridoxal phosphate</keyword>
<dbReference type="InterPro" id="IPR020026">
    <property type="entry name" value="PseC"/>
</dbReference>
<evidence type="ECO:0000313" key="4">
    <source>
        <dbReference type="Proteomes" id="UP000595448"/>
    </source>
</evidence>
<keyword evidence="3" id="KW-0808">Transferase</keyword>
<dbReference type="Gene3D" id="3.40.640.10">
    <property type="entry name" value="Type I PLP-dependent aspartate aminotransferase-like (Major domain)"/>
    <property type="match status" value="1"/>
</dbReference>
<dbReference type="EMBL" id="CP067977">
    <property type="protein sequence ID" value="QQQ18199.1"/>
    <property type="molecule type" value="Genomic_DNA"/>
</dbReference>
<dbReference type="PANTHER" id="PTHR30244:SF34">
    <property type="entry name" value="DTDP-4-AMINO-4,6-DIDEOXYGALACTOSE TRANSAMINASE"/>
    <property type="match status" value="1"/>
</dbReference>
<evidence type="ECO:0000256" key="2">
    <source>
        <dbReference type="RuleBase" id="RU004508"/>
    </source>
</evidence>
<gene>
    <name evidence="3" type="primary">pseC</name>
    <name evidence="3" type="ORF">JIP62_12955</name>
</gene>
<dbReference type="InterPro" id="IPR000653">
    <property type="entry name" value="DegT/StrS_aminotransferase"/>
</dbReference>
<dbReference type="NCBIfam" id="TIGR03588">
    <property type="entry name" value="PseC"/>
    <property type="match status" value="1"/>
</dbReference>
<evidence type="ECO:0000256" key="1">
    <source>
        <dbReference type="ARBA" id="ARBA00037999"/>
    </source>
</evidence>
<keyword evidence="4" id="KW-1185">Reference proteome</keyword>
<dbReference type="EC" id="2.6.1.92" evidence="3"/>
<dbReference type="RefSeq" id="WP_201102571.1">
    <property type="nucleotide sequence ID" value="NZ_CP067977.1"/>
</dbReference>
<reference evidence="3 4" key="1">
    <citation type="submission" date="2021-01" db="EMBL/GenBank/DDBJ databases">
        <title>Brevundimonas vitis sp. nov., an bacterium isolated from grape (Vitis vinifera).</title>
        <authorList>
            <person name="Jiang L."/>
            <person name="Lee J."/>
        </authorList>
    </citation>
    <scope>NUCLEOTIDE SEQUENCE [LARGE SCALE GENOMIC DNA]</scope>
    <source>
        <strain evidence="3 4">GRTSA-9</strain>
    </source>
</reference>
<dbReference type="Pfam" id="PF01041">
    <property type="entry name" value="DegT_DnrJ_EryC1"/>
    <property type="match status" value="1"/>
</dbReference>
<dbReference type="GO" id="GO:0008483">
    <property type="term" value="F:transaminase activity"/>
    <property type="evidence" value="ECO:0007669"/>
    <property type="project" value="UniProtKB-KW"/>
</dbReference>
<sequence length="381" mass="40929">MTQIPYGRQWIDAEDEAAVLAALRAPMLTQGPATDAFEREIADYVGARHAVAVSSATAGLHLSMMALDLGSGEAITSPITFVATSNTMVQVGLTPVFADIDPDTLTLSPSAVAAAITPATRLLAPVHFAGLPADMTPLKALAGDHGLKIVEDAAHAIGSEYAGGGRVGNGLHADLTVFSFHPVKTMTTGEGGAITTNDAELYERLRMLRSHGITRDPTRLADQPGPWWYEQQAMGLNYRMTDIQAALGSSQLKKLDGFIDRRLAIVADYRRAFAGLDWLTLPPDAGDRRIGWHLFTTQFDFEALGQTRAEVMATLAARGIGSQVHYIPVTRQPWYREHLATDPAAFPNAEAYYCQALSLPLYAAMTDDDVAQVIAAVRALA</sequence>
<dbReference type="PIRSF" id="PIRSF000390">
    <property type="entry name" value="PLP_StrS"/>
    <property type="match status" value="1"/>
</dbReference>